<reference evidence="2 3" key="1">
    <citation type="submission" date="2018-06" db="EMBL/GenBank/DDBJ databases">
        <authorList>
            <consortium name="Pathogen Informatics"/>
            <person name="Doyle S."/>
        </authorList>
    </citation>
    <scope>NUCLEOTIDE SEQUENCE [LARGE SCALE GENOMIC DNA]</scope>
    <source>
        <strain evidence="2 3">NCTC8081</strain>
    </source>
</reference>
<evidence type="ECO:0000313" key="2">
    <source>
        <dbReference type="EMBL" id="SQC85450.1"/>
    </source>
</evidence>
<evidence type="ECO:0008006" key="4">
    <source>
        <dbReference type="Google" id="ProtNLM"/>
    </source>
</evidence>
<dbReference type="RefSeq" id="WP_181465764.1">
    <property type="nucleotide sequence ID" value="NZ_CATNYA010000055.1"/>
</dbReference>
<gene>
    <name evidence="1" type="ORF">NCTC8081_03166</name>
    <name evidence="2" type="ORF">NCTC8081_03243</name>
</gene>
<dbReference type="EMBL" id="UAWO01000006">
    <property type="protein sequence ID" value="SQC85450.1"/>
    <property type="molecule type" value="Genomic_DNA"/>
</dbReference>
<evidence type="ECO:0000313" key="3">
    <source>
        <dbReference type="Proteomes" id="UP000250234"/>
    </source>
</evidence>
<name>A0A2X3KD93_CLOPF</name>
<dbReference type="AlphaFoldDB" id="A0A2X3KD93"/>
<evidence type="ECO:0000313" key="1">
    <source>
        <dbReference type="EMBL" id="SQC85373.1"/>
    </source>
</evidence>
<proteinExistence type="predicted"/>
<dbReference type="Proteomes" id="UP000250234">
    <property type="component" value="Unassembled WGS sequence"/>
</dbReference>
<dbReference type="EMBL" id="UAWO01000006">
    <property type="protein sequence ID" value="SQC85373.1"/>
    <property type="molecule type" value="Genomic_DNA"/>
</dbReference>
<accession>A0A2X3KD93</accession>
<sequence>MIKTVCETIPFKDIKERCRIINSISEKASITVCNGFLKVQYRKGKRVNL</sequence>
<organism evidence="2 3">
    <name type="scientific">Clostridium perfringens</name>
    <dbReference type="NCBI Taxonomy" id="1502"/>
    <lineage>
        <taxon>Bacteria</taxon>
        <taxon>Bacillati</taxon>
        <taxon>Bacillota</taxon>
        <taxon>Clostridia</taxon>
        <taxon>Eubacteriales</taxon>
        <taxon>Clostridiaceae</taxon>
        <taxon>Clostridium</taxon>
    </lineage>
</organism>
<protein>
    <recommendedName>
        <fullName evidence="4">Transposase</fullName>
    </recommendedName>
</protein>